<dbReference type="Pfam" id="PF09692">
    <property type="entry name" value="Arb1"/>
    <property type="match status" value="1"/>
</dbReference>
<dbReference type="Pfam" id="PF05383">
    <property type="entry name" value="La"/>
    <property type="match status" value="1"/>
</dbReference>
<keyword evidence="6" id="KW-1185">Reference proteome</keyword>
<dbReference type="OrthoDB" id="435402at2759"/>
<name>A0A9P4V5T3_9PLEO</name>
<dbReference type="SUPFAM" id="SSF46785">
    <property type="entry name" value="Winged helix' DNA-binding domain"/>
    <property type="match status" value="1"/>
</dbReference>
<feature type="domain" description="HTH La-type RNA-binding" evidence="4">
    <location>
        <begin position="1"/>
        <end position="80"/>
    </location>
</feature>
<dbReference type="SMART" id="SM00715">
    <property type="entry name" value="LA"/>
    <property type="match status" value="1"/>
</dbReference>
<dbReference type="PROSITE" id="PS50961">
    <property type="entry name" value="HTH_LA"/>
    <property type="match status" value="1"/>
</dbReference>
<evidence type="ECO:0000313" key="5">
    <source>
        <dbReference type="EMBL" id="KAF2739109.1"/>
    </source>
</evidence>
<dbReference type="Gene3D" id="1.10.10.10">
    <property type="entry name" value="Winged helix-like DNA-binding domain superfamily/Winged helix DNA-binding domain"/>
    <property type="match status" value="1"/>
</dbReference>
<feature type="region of interest" description="Disordered" evidence="3">
    <location>
        <begin position="545"/>
        <end position="576"/>
    </location>
</feature>
<dbReference type="GO" id="GO:0003729">
    <property type="term" value="F:mRNA binding"/>
    <property type="evidence" value="ECO:0007669"/>
    <property type="project" value="TreeGrafter"/>
</dbReference>
<keyword evidence="1 2" id="KW-0694">RNA-binding</keyword>
<dbReference type="Proteomes" id="UP000799444">
    <property type="component" value="Unassembled WGS sequence"/>
</dbReference>
<dbReference type="InterPro" id="IPR036388">
    <property type="entry name" value="WH-like_DNA-bd_sf"/>
</dbReference>
<evidence type="ECO:0000259" key="4">
    <source>
        <dbReference type="PROSITE" id="PS50961"/>
    </source>
</evidence>
<comment type="caution">
    <text evidence="5">The sequence shown here is derived from an EMBL/GenBank/DDBJ whole genome shotgun (WGS) entry which is preliminary data.</text>
</comment>
<dbReference type="GO" id="GO:0033167">
    <property type="term" value="C:ARC complex"/>
    <property type="evidence" value="ECO:0007669"/>
    <property type="project" value="InterPro"/>
</dbReference>
<evidence type="ECO:0000256" key="1">
    <source>
        <dbReference type="ARBA" id="ARBA00022884"/>
    </source>
</evidence>
<proteinExistence type="predicted"/>
<dbReference type="InterPro" id="IPR045180">
    <property type="entry name" value="La_dom_prot"/>
</dbReference>
<feature type="compositionally biased region" description="Basic and acidic residues" evidence="3">
    <location>
        <begin position="545"/>
        <end position="564"/>
    </location>
</feature>
<dbReference type="GO" id="GO:0031047">
    <property type="term" value="P:regulatory ncRNA-mediated gene silencing"/>
    <property type="evidence" value="ECO:0007669"/>
    <property type="project" value="InterPro"/>
</dbReference>
<gene>
    <name evidence="5" type="ORF">EJ04DRAFT_428088</name>
</gene>
<accession>A0A9P4V5T3</accession>
<protein>
    <recommendedName>
        <fullName evidence="4">HTH La-type RNA-binding domain-containing protein</fullName>
    </recommendedName>
</protein>
<dbReference type="PANTHER" id="PTHR22792:SF140">
    <property type="entry name" value="ACHILLES, ISOFORM A"/>
    <property type="match status" value="1"/>
</dbReference>
<evidence type="ECO:0000256" key="3">
    <source>
        <dbReference type="SAM" id="MobiDB-lite"/>
    </source>
</evidence>
<dbReference type="InterPro" id="IPR018606">
    <property type="entry name" value="Arb1"/>
</dbReference>
<sequence>MLQVEYYFSDENLPTDLHMLQNCEGSKNVPVSISRLCGFNKMRKFKPKSMVVAALRKSAFLDVTEDGKRVSRKMPLALPNVYDGFDDDGDDIAYDPRTKKELVLPIKSNPQTKTVLPPGMTKNLMKPTGFEDTYVEPPITPAEAEEESAMYDPDKSFVERIEIAIQRFKSKKRMHEKYSRVFNKWMEFGGIDSQPNLFAGLAKQDMANMDAMEIARAKAAHFVPWDRDDANKWEVDFVGVAEAFLSSYYPKNFSHESSQVKTAIQVLRSFYNYLLSHNVCDEYRDDLLNARVLCDKADKELPRTFEAGECLPGEFNRAASTLFKGYHADLFIGDQEWAKEAAKQEGINWIGDTVGMQLEQANVIFRMGVTVYGNDEQYESTLQQDLSNVHVVTREDLSLEVTGIEISTEDIKQTYTNQNEVWKHKLRLQTLGKIFCRSIHIGDFDEYNLPSSVSTNGKLPLPKVGMTYEFWVDDEILTKCFEGMKMDAQVITLDNGITILDRIRECMPSFHKVLLNELWCAHKPKTVRLTRKGLEDVDEALAEINGEKQDGEVVDKEVREKDGQAADDESDHFSDE</sequence>
<organism evidence="5 6">
    <name type="scientific">Polyplosphaeria fusca</name>
    <dbReference type="NCBI Taxonomy" id="682080"/>
    <lineage>
        <taxon>Eukaryota</taxon>
        <taxon>Fungi</taxon>
        <taxon>Dikarya</taxon>
        <taxon>Ascomycota</taxon>
        <taxon>Pezizomycotina</taxon>
        <taxon>Dothideomycetes</taxon>
        <taxon>Pleosporomycetidae</taxon>
        <taxon>Pleosporales</taxon>
        <taxon>Tetraplosphaeriaceae</taxon>
        <taxon>Polyplosphaeria</taxon>
    </lineage>
</organism>
<dbReference type="AlphaFoldDB" id="A0A9P4V5T3"/>
<evidence type="ECO:0000256" key="2">
    <source>
        <dbReference type="PROSITE-ProRule" id="PRU00332"/>
    </source>
</evidence>
<dbReference type="EMBL" id="ML996106">
    <property type="protein sequence ID" value="KAF2739109.1"/>
    <property type="molecule type" value="Genomic_DNA"/>
</dbReference>
<evidence type="ECO:0000313" key="6">
    <source>
        <dbReference type="Proteomes" id="UP000799444"/>
    </source>
</evidence>
<dbReference type="PANTHER" id="PTHR22792">
    <property type="entry name" value="LUPUS LA PROTEIN-RELATED"/>
    <property type="match status" value="1"/>
</dbReference>
<dbReference type="InterPro" id="IPR006630">
    <property type="entry name" value="La_HTH"/>
</dbReference>
<dbReference type="InterPro" id="IPR036390">
    <property type="entry name" value="WH_DNA-bd_sf"/>
</dbReference>
<reference evidence="5" key="1">
    <citation type="journal article" date="2020" name="Stud. Mycol.">
        <title>101 Dothideomycetes genomes: a test case for predicting lifestyles and emergence of pathogens.</title>
        <authorList>
            <person name="Haridas S."/>
            <person name="Albert R."/>
            <person name="Binder M."/>
            <person name="Bloem J."/>
            <person name="Labutti K."/>
            <person name="Salamov A."/>
            <person name="Andreopoulos B."/>
            <person name="Baker S."/>
            <person name="Barry K."/>
            <person name="Bills G."/>
            <person name="Bluhm B."/>
            <person name="Cannon C."/>
            <person name="Castanera R."/>
            <person name="Culley D."/>
            <person name="Daum C."/>
            <person name="Ezra D."/>
            <person name="Gonzalez J."/>
            <person name="Henrissat B."/>
            <person name="Kuo A."/>
            <person name="Liang C."/>
            <person name="Lipzen A."/>
            <person name="Lutzoni F."/>
            <person name="Magnuson J."/>
            <person name="Mondo S."/>
            <person name="Nolan M."/>
            <person name="Ohm R."/>
            <person name="Pangilinan J."/>
            <person name="Park H.-J."/>
            <person name="Ramirez L."/>
            <person name="Alfaro M."/>
            <person name="Sun H."/>
            <person name="Tritt A."/>
            <person name="Yoshinaga Y."/>
            <person name="Zwiers L.-H."/>
            <person name="Turgeon B."/>
            <person name="Goodwin S."/>
            <person name="Spatafora J."/>
            <person name="Crous P."/>
            <person name="Grigoriev I."/>
        </authorList>
    </citation>
    <scope>NUCLEOTIDE SEQUENCE</scope>
    <source>
        <strain evidence="5">CBS 125425</strain>
    </source>
</reference>